<dbReference type="PROSITE" id="PS51720">
    <property type="entry name" value="G_AIG1"/>
    <property type="match status" value="1"/>
</dbReference>
<dbReference type="PANTHER" id="PTHR10903:SF170">
    <property type="entry name" value="GTPASE IMAP FAMILY MEMBER 7"/>
    <property type="match status" value="1"/>
</dbReference>
<evidence type="ECO:0000256" key="1">
    <source>
        <dbReference type="ARBA" id="ARBA00008535"/>
    </source>
</evidence>
<dbReference type="OrthoDB" id="431287at2759"/>
<sequence length="283" mass="31511">MSTIQKKICKSCGQFSKIENNKCTQCRANYADGVTSNERHITDDNKVQGNARTQGDIITVTNRRSDGLIDGKIGYLQGRFPPNVVKPYKNPERSLQISTTPDMNYEGALEVQSGNIVTLKNKYSKYFWVEFKGKEGWIPCSFVYIEPGNEENNGEIRIILLGKTGSGKSATGNAIIGDNLFKSNLSGKSVTKECQKFDGISKGKKFVIIDTTGLFDTSLSQNTITDEIIRCAHLSLPGPHVFLIVLQITRLTKEETEALQQFFEIFGTSFGNYAMIVFTRSDE</sequence>
<feature type="domain" description="AIG1-type G" evidence="4">
    <location>
        <begin position="153"/>
        <end position="283"/>
    </location>
</feature>
<keyword evidence="3" id="KW-0342">GTP-binding</keyword>
<dbReference type="EMBL" id="CACVKT020008758">
    <property type="protein sequence ID" value="CAC5417532.1"/>
    <property type="molecule type" value="Genomic_DNA"/>
</dbReference>
<dbReference type="SUPFAM" id="SSF50044">
    <property type="entry name" value="SH3-domain"/>
    <property type="match status" value="2"/>
</dbReference>
<dbReference type="InterPro" id="IPR006703">
    <property type="entry name" value="G_AIG1"/>
</dbReference>
<evidence type="ECO:0000313" key="6">
    <source>
        <dbReference type="Proteomes" id="UP000507470"/>
    </source>
</evidence>
<name>A0A6J8ED07_MYTCO</name>
<dbReference type="PANTHER" id="PTHR10903">
    <property type="entry name" value="GTPASE, IMAP FAMILY MEMBER-RELATED"/>
    <property type="match status" value="1"/>
</dbReference>
<dbReference type="GO" id="GO:0005525">
    <property type="term" value="F:GTP binding"/>
    <property type="evidence" value="ECO:0007669"/>
    <property type="project" value="UniProtKB-KW"/>
</dbReference>
<protein>
    <submittedName>
        <fullName evidence="5">GTPase IMAP family member 4,GTPase IMAP family member 7</fullName>
    </submittedName>
</protein>
<accession>A0A6J8ED07</accession>
<evidence type="ECO:0000313" key="5">
    <source>
        <dbReference type="EMBL" id="CAC5417532.1"/>
    </source>
</evidence>
<dbReference type="Pfam" id="PF04548">
    <property type="entry name" value="AIG1"/>
    <property type="match status" value="1"/>
</dbReference>
<organism evidence="5 6">
    <name type="scientific">Mytilus coruscus</name>
    <name type="common">Sea mussel</name>
    <dbReference type="NCBI Taxonomy" id="42192"/>
    <lineage>
        <taxon>Eukaryota</taxon>
        <taxon>Metazoa</taxon>
        <taxon>Spiralia</taxon>
        <taxon>Lophotrochozoa</taxon>
        <taxon>Mollusca</taxon>
        <taxon>Bivalvia</taxon>
        <taxon>Autobranchia</taxon>
        <taxon>Pteriomorphia</taxon>
        <taxon>Mytilida</taxon>
        <taxon>Mytiloidea</taxon>
        <taxon>Mytilidae</taxon>
        <taxon>Mytilinae</taxon>
        <taxon>Mytilus</taxon>
    </lineage>
</organism>
<dbReference type="InterPro" id="IPR036028">
    <property type="entry name" value="SH3-like_dom_sf"/>
</dbReference>
<dbReference type="InterPro" id="IPR027417">
    <property type="entry name" value="P-loop_NTPase"/>
</dbReference>
<keyword evidence="2" id="KW-0547">Nucleotide-binding</keyword>
<dbReference type="AlphaFoldDB" id="A0A6J8ED07"/>
<comment type="similarity">
    <text evidence="1">Belongs to the TRAFAC class TrmE-Era-EngA-EngB-Septin-like GTPase superfamily. AIG1/Toc34/Toc159-like paraseptin GTPase family. IAN subfamily.</text>
</comment>
<dbReference type="SUPFAM" id="SSF52540">
    <property type="entry name" value="P-loop containing nucleoside triphosphate hydrolases"/>
    <property type="match status" value="1"/>
</dbReference>
<evidence type="ECO:0000256" key="2">
    <source>
        <dbReference type="ARBA" id="ARBA00022741"/>
    </source>
</evidence>
<gene>
    <name evidence="5" type="ORF">MCOR_50027</name>
</gene>
<reference evidence="5 6" key="1">
    <citation type="submission" date="2020-06" db="EMBL/GenBank/DDBJ databases">
        <authorList>
            <person name="Li R."/>
            <person name="Bekaert M."/>
        </authorList>
    </citation>
    <scope>NUCLEOTIDE SEQUENCE [LARGE SCALE GENOMIC DNA]</scope>
    <source>
        <strain evidence="6">wild</strain>
    </source>
</reference>
<evidence type="ECO:0000256" key="3">
    <source>
        <dbReference type="ARBA" id="ARBA00023134"/>
    </source>
</evidence>
<proteinExistence type="inferred from homology"/>
<dbReference type="Proteomes" id="UP000507470">
    <property type="component" value="Unassembled WGS sequence"/>
</dbReference>
<dbReference type="InterPro" id="IPR045058">
    <property type="entry name" value="GIMA/IAN/Toc"/>
</dbReference>
<keyword evidence="6" id="KW-1185">Reference proteome</keyword>
<evidence type="ECO:0000259" key="4">
    <source>
        <dbReference type="PROSITE" id="PS51720"/>
    </source>
</evidence>
<dbReference type="Gene3D" id="3.40.50.300">
    <property type="entry name" value="P-loop containing nucleotide triphosphate hydrolases"/>
    <property type="match status" value="1"/>
</dbReference>